<dbReference type="GO" id="GO:0006412">
    <property type="term" value="P:translation"/>
    <property type="evidence" value="ECO:0007669"/>
    <property type="project" value="InterPro"/>
</dbReference>
<evidence type="ECO:0000256" key="2">
    <source>
        <dbReference type="ARBA" id="ARBA00022730"/>
    </source>
</evidence>
<dbReference type="InterPro" id="IPR035566">
    <property type="entry name" value="Ribosomal_protein_bL20_C"/>
</dbReference>
<dbReference type="PATRIC" id="fig|1612624.7.peg.1059"/>
<dbReference type="PROSITE" id="PS00937">
    <property type="entry name" value="RIBOSOMAL_L20"/>
    <property type="match status" value="1"/>
</dbReference>
<dbReference type="FunFam" id="1.10.1900.20:FF:000001">
    <property type="entry name" value="50S ribosomal protein L20"/>
    <property type="match status" value="1"/>
</dbReference>
<dbReference type="InterPro" id="IPR005813">
    <property type="entry name" value="Ribosomal_bL20"/>
</dbReference>
<keyword evidence="2 7" id="KW-0699">rRNA-binding</keyword>
<dbReference type="CDD" id="cd07026">
    <property type="entry name" value="Ribosomal_L20"/>
    <property type="match status" value="1"/>
</dbReference>
<keyword evidence="3 7" id="KW-0694">RNA-binding</keyword>
<evidence type="ECO:0000256" key="8">
    <source>
        <dbReference type="RuleBase" id="RU000560"/>
    </source>
</evidence>
<evidence type="ECO:0000256" key="5">
    <source>
        <dbReference type="ARBA" id="ARBA00023274"/>
    </source>
</evidence>
<accession>A0A1C7P701</accession>
<dbReference type="SUPFAM" id="SSF74731">
    <property type="entry name" value="Ribosomal protein L20"/>
    <property type="match status" value="1"/>
</dbReference>
<evidence type="ECO:0000256" key="1">
    <source>
        <dbReference type="ARBA" id="ARBA00007698"/>
    </source>
</evidence>
<sequence length="134" mass="14897">MARVKRGVAAHAKHKKTLKAAKGFYGRRKNTIRAAKAAVDRSKAFAYRDRKVNKRNFRALWIQRINAAVREHGLTYGRFIDGLSKAGIEVDRKVLSDMAIHEPAAFGALVAAAKKALEYLKDAGTTNEFESAVR</sequence>
<gene>
    <name evidence="7 9" type="primary">rplT</name>
    <name evidence="9" type="ORF">ADU59_05070</name>
</gene>
<dbReference type="STRING" id="1612624.ADU59_05070"/>
<protein>
    <recommendedName>
        <fullName evidence="6 7">Large ribosomal subunit protein bL20</fullName>
    </recommendedName>
</protein>
<dbReference type="Gene3D" id="1.10.1900.20">
    <property type="entry name" value="Ribosomal protein L20"/>
    <property type="match status" value="1"/>
</dbReference>
<dbReference type="GO" id="GO:0003735">
    <property type="term" value="F:structural constituent of ribosome"/>
    <property type="evidence" value="ECO:0007669"/>
    <property type="project" value="InterPro"/>
</dbReference>
<dbReference type="OrthoDB" id="9808966at2"/>
<dbReference type="Pfam" id="PF00453">
    <property type="entry name" value="Ribosomal_L20"/>
    <property type="match status" value="1"/>
</dbReference>
<comment type="function">
    <text evidence="7 8">Binds directly to 23S ribosomal RNA and is necessary for the in vitro assembly process of the 50S ribosomal subunit. It is not involved in the protein synthesizing functions of that subunit.</text>
</comment>
<dbReference type="GO" id="GO:0019843">
    <property type="term" value="F:rRNA binding"/>
    <property type="evidence" value="ECO:0007669"/>
    <property type="project" value="UniProtKB-UniRule"/>
</dbReference>
<dbReference type="Gene3D" id="6.10.160.10">
    <property type="match status" value="1"/>
</dbReference>
<dbReference type="NCBIfam" id="TIGR01032">
    <property type="entry name" value="rplT_bact"/>
    <property type="match status" value="1"/>
</dbReference>
<keyword evidence="10" id="KW-1185">Reference proteome</keyword>
<dbReference type="GO" id="GO:0005840">
    <property type="term" value="C:ribosome"/>
    <property type="evidence" value="ECO:0007669"/>
    <property type="project" value="UniProtKB-KW"/>
</dbReference>
<evidence type="ECO:0000256" key="3">
    <source>
        <dbReference type="ARBA" id="ARBA00022884"/>
    </source>
</evidence>
<proteinExistence type="inferred from homology"/>
<evidence type="ECO:0000256" key="4">
    <source>
        <dbReference type="ARBA" id="ARBA00022980"/>
    </source>
</evidence>
<name>A0A1C7P701_9HYPH</name>
<comment type="caution">
    <text evidence="9">The sequence shown here is derived from an EMBL/GenBank/DDBJ whole genome shotgun (WGS) entry which is preliminary data.</text>
</comment>
<dbReference type="PANTHER" id="PTHR10986">
    <property type="entry name" value="39S RIBOSOMAL PROTEIN L20"/>
    <property type="match status" value="1"/>
</dbReference>
<dbReference type="AlphaFoldDB" id="A0A1C7P701"/>
<comment type="similarity">
    <text evidence="1 7 8">Belongs to the bacterial ribosomal protein bL20 family.</text>
</comment>
<evidence type="ECO:0000313" key="10">
    <source>
        <dbReference type="Proteomes" id="UP000093111"/>
    </source>
</evidence>
<evidence type="ECO:0000256" key="7">
    <source>
        <dbReference type="HAMAP-Rule" id="MF_00382"/>
    </source>
</evidence>
<dbReference type="EMBL" id="LGLV01000004">
    <property type="protein sequence ID" value="OBZ97058.1"/>
    <property type="molecule type" value="Genomic_DNA"/>
</dbReference>
<dbReference type="RefSeq" id="WP_068952243.1">
    <property type="nucleotide sequence ID" value="NZ_LGLV01000004.1"/>
</dbReference>
<dbReference type="PRINTS" id="PR00062">
    <property type="entry name" value="RIBOSOMALL20"/>
</dbReference>
<dbReference type="InterPro" id="IPR049946">
    <property type="entry name" value="RIBOSOMAL_L20_CS"/>
</dbReference>
<dbReference type="GO" id="GO:1990904">
    <property type="term" value="C:ribonucleoprotein complex"/>
    <property type="evidence" value="ECO:0007669"/>
    <property type="project" value="UniProtKB-KW"/>
</dbReference>
<evidence type="ECO:0000313" key="9">
    <source>
        <dbReference type="EMBL" id="OBZ97058.1"/>
    </source>
</evidence>
<dbReference type="Proteomes" id="UP000093111">
    <property type="component" value="Unassembled WGS sequence"/>
</dbReference>
<organism evidence="9 10">
    <name type="scientific">Pararhizobium polonicum</name>
    <dbReference type="NCBI Taxonomy" id="1612624"/>
    <lineage>
        <taxon>Bacteria</taxon>
        <taxon>Pseudomonadati</taxon>
        <taxon>Pseudomonadota</taxon>
        <taxon>Alphaproteobacteria</taxon>
        <taxon>Hyphomicrobiales</taxon>
        <taxon>Rhizobiaceae</taxon>
        <taxon>Rhizobium/Agrobacterium group</taxon>
        <taxon>Pararhizobium</taxon>
    </lineage>
</organism>
<dbReference type="HAMAP" id="MF_00382">
    <property type="entry name" value="Ribosomal_bL20"/>
    <property type="match status" value="1"/>
</dbReference>
<keyword evidence="5 7" id="KW-0687">Ribonucleoprotein</keyword>
<dbReference type="GO" id="GO:0000027">
    <property type="term" value="P:ribosomal large subunit assembly"/>
    <property type="evidence" value="ECO:0007669"/>
    <property type="project" value="UniProtKB-UniRule"/>
</dbReference>
<reference evidence="9 10" key="1">
    <citation type="journal article" date="2016" name="Syst. Appl. Microbiol.">
        <title>Pararhizobium polonicum sp. nov. isolated from tumors on stone fruit rootstocks.</title>
        <authorList>
            <person name="Pulawska J."/>
            <person name="Kuzmanovic N."/>
            <person name="Willems A."/>
            <person name="Pothier J.F."/>
        </authorList>
    </citation>
    <scope>NUCLEOTIDE SEQUENCE [LARGE SCALE GENOMIC DNA]</scope>
    <source>
        <strain evidence="9 10">F5.1</strain>
    </source>
</reference>
<keyword evidence="4 7" id="KW-0689">Ribosomal protein</keyword>
<evidence type="ECO:0000256" key="6">
    <source>
        <dbReference type="ARBA" id="ARBA00035172"/>
    </source>
</evidence>